<keyword evidence="11" id="KW-1185">Reference proteome</keyword>
<feature type="transmembrane region" description="Helical" evidence="8">
    <location>
        <begin position="32"/>
        <end position="55"/>
    </location>
</feature>
<dbReference type="EMBL" id="AP017895">
    <property type="protein sequence ID" value="BAV86878.1"/>
    <property type="molecule type" value="Genomic_DNA"/>
</dbReference>
<evidence type="ECO:0000313" key="10">
    <source>
        <dbReference type="EMBL" id="BAV86878.1"/>
    </source>
</evidence>
<evidence type="ECO:0000256" key="8">
    <source>
        <dbReference type="SAM" id="Phobius"/>
    </source>
</evidence>
<feature type="transmembrane region" description="Helical" evidence="8">
    <location>
        <begin position="152"/>
        <end position="175"/>
    </location>
</feature>
<feature type="transmembrane region" description="Helical" evidence="8">
    <location>
        <begin position="309"/>
        <end position="333"/>
    </location>
</feature>
<dbReference type="PANTHER" id="PTHR40074:SF2">
    <property type="entry name" value="O-ACETYLTRANSFERASE WECH"/>
    <property type="match status" value="1"/>
</dbReference>
<keyword evidence="6 8" id="KW-0472">Membrane</keyword>
<evidence type="ECO:0000256" key="5">
    <source>
        <dbReference type="ARBA" id="ARBA00022989"/>
    </source>
</evidence>
<name>A0A2Z5QWS8_9MICC</name>
<feature type="transmembrane region" description="Helical" evidence="8">
    <location>
        <begin position="278"/>
        <end position="297"/>
    </location>
</feature>
<accession>A0A2Z5QWS8</accession>
<dbReference type="GO" id="GO:0016413">
    <property type="term" value="F:O-acetyltransferase activity"/>
    <property type="evidence" value="ECO:0007669"/>
    <property type="project" value="TreeGrafter"/>
</dbReference>
<proteinExistence type="inferred from homology"/>
<dbReference type="Pfam" id="PF01757">
    <property type="entry name" value="Acyl_transf_3"/>
    <property type="match status" value="1"/>
</dbReference>
<feature type="transmembrane region" description="Helical" evidence="8">
    <location>
        <begin position="216"/>
        <end position="234"/>
    </location>
</feature>
<dbReference type="Proteomes" id="UP000250241">
    <property type="component" value="Chromosome"/>
</dbReference>
<dbReference type="PANTHER" id="PTHR40074">
    <property type="entry name" value="O-ACETYLTRANSFERASE WECH"/>
    <property type="match status" value="1"/>
</dbReference>
<dbReference type="InterPro" id="IPR002656">
    <property type="entry name" value="Acyl_transf_3_dom"/>
</dbReference>
<evidence type="ECO:0000256" key="7">
    <source>
        <dbReference type="SAM" id="MobiDB-lite"/>
    </source>
</evidence>
<keyword evidence="3" id="KW-1003">Cell membrane</keyword>
<keyword evidence="5 8" id="KW-1133">Transmembrane helix</keyword>
<evidence type="ECO:0000313" key="11">
    <source>
        <dbReference type="Proteomes" id="UP000250241"/>
    </source>
</evidence>
<feature type="transmembrane region" description="Helical" evidence="8">
    <location>
        <begin position="187"/>
        <end position="204"/>
    </location>
</feature>
<reference evidence="10 11" key="1">
    <citation type="submission" date="2016-10" db="EMBL/GenBank/DDBJ databases">
        <title>Genome sequence of Rothia aeria strain JCM11412.</title>
        <authorList>
            <person name="Nambu T."/>
        </authorList>
    </citation>
    <scope>NUCLEOTIDE SEQUENCE [LARGE SCALE GENOMIC DNA]</scope>
    <source>
        <strain evidence="10 11">JCM 11412</strain>
    </source>
</reference>
<evidence type="ECO:0000259" key="9">
    <source>
        <dbReference type="Pfam" id="PF01757"/>
    </source>
</evidence>
<dbReference type="AlphaFoldDB" id="A0A2Z5QWS8"/>
<organism evidence="10 11">
    <name type="scientific">Rothia aeria</name>
    <dbReference type="NCBI Taxonomy" id="172042"/>
    <lineage>
        <taxon>Bacteria</taxon>
        <taxon>Bacillati</taxon>
        <taxon>Actinomycetota</taxon>
        <taxon>Actinomycetes</taxon>
        <taxon>Micrococcales</taxon>
        <taxon>Micrococcaceae</taxon>
        <taxon>Rothia</taxon>
    </lineage>
</organism>
<evidence type="ECO:0000256" key="3">
    <source>
        <dbReference type="ARBA" id="ARBA00022475"/>
    </source>
</evidence>
<dbReference type="KEGG" id="raj:RA11412_0579"/>
<feature type="transmembrane region" description="Helical" evidence="8">
    <location>
        <begin position="109"/>
        <end position="127"/>
    </location>
</feature>
<dbReference type="GO" id="GO:0009246">
    <property type="term" value="P:enterobacterial common antigen biosynthetic process"/>
    <property type="evidence" value="ECO:0007669"/>
    <property type="project" value="TreeGrafter"/>
</dbReference>
<feature type="transmembrane region" description="Helical" evidence="8">
    <location>
        <begin position="70"/>
        <end position="89"/>
    </location>
</feature>
<evidence type="ECO:0000256" key="4">
    <source>
        <dbReference type="ARBA" id="ARBA00022692"/>
    </source>
</evidence>
<evidence type="ECO:0000256" key="6">
    <source>
        <dbReference type="ARBA" id="ARBA00023136"/>
    </source>
</evidence>
<comment type="similarity">
    <text evidence="2">Belongs to the acyltransferase 3 family.</text>
</comment>
<dbReference type="GO" id="GO:0005886">
    <property type="term" value="C:plasma membrane"/>
    <property type="evidence" value="ECO:0007669"/>
    <property type="project" value="UniProtKB-SubCell"/>
</dbReference>
<evidence type="ECO:0000256" key="1">
    <source>
        <dbReference type="ARBA" id="ARBA00004651"/>
    </source>
</evidence>
<comment type="subcellular location">
    <subcellularLocation>
        <location evidence="1">Cell membrane</location>
        <topology evidence="1">Multi-pass membrane protein</topology>
    </subcellularLocation>
</comment>
<keyword evidence="4 8" id="KW-0812">Transmembrane</keyword>
<feature type="transmembrane region" description="Helical" evidence="8">
    <location>
        <begin position="345"/>
        <end position="365"/>
    </location>
</feature>
<evidence type="ECO:0000256" key="2">
    <source>
        <dbReference type="ARBA" id="ARBA00007400"/>
    </source>
</evidence>
<gene>
    <name evidence="10" type="ORF">RA11412_0579</name>
</gene>
<feature type="transmembrane region" description="Helical" evidence="8">
    <location>
        <begin position="246"/>
        <end position="266"/>
    </location>
</feature>
<feature type="domain" description="Acyltransferase 3" evidence="9">
    <location>
        <begin position="33"/>
        <end position="360"/>
    </location>
</feature>
<sequence length="374" mass="42185">MPRREYGEPLNGHCRAPPTTTSESKTAPRQRLVYLDLINTVAIVWVVLLHVRFIIPDNPSSSAWWVENILSGFGGAAVPLFFMATGINLLEFTRRESVGTFYRKRFTKILIPMILWAQIYLFAHIWTDSTPFPDAHQILRTLLAPSSEAATFWYLEALVGVYLALPIFSYAIHGAWQNQAPASRTKFLWLMAVLGLLLPVLTHAAHLINPRVMPEFIAPLTGYLGFCLLGYALAHTELSRRWRLVIYALGAAGLAGYILGGAYLIAEHPALKPLAREYLSIPLILWASAVLVFCKYSRINRASPTTQGILKKLAALTFGIYLVHLLLIQILHTLQFPLTDVRWEIPYTLLVWALSVVTVWALRLIPPVRRWILP</sequence>
<protein>
    <recommendedName>
        <fullName evidence="9">Acyltransferase 3 domain-containing protein</fullName>
    </recommendedName>
</protein>
<feature type="region of interest" description="Disordered" evidence="7">
    <location>
        <begin position="1"/>
        <end position="24"/>
    </location>
</feature>